<reference evidence="4" key="1">
    <citation type="submission" date="2025-08" db="UniProtKB">
        <authorList>
            <consortium name="RefSeq"/>
        </authorList>
    </citation>
    <scope>IDENTIFICATION</scope>
    <source>
        <tissue evidence="4">Muscle</tissue>
    </source>
</reference>
<name>A0A6J3LP17_9HYME</name>
<gene>
    <name evidence="4" type="primary">LOC117243619</name>
</gene>
<accession>A0A6J3LP17</accession>
<dbReference type="InterPro" id="IPR051217">
    <property type="entry name" value="Insect_Cuticle_Struc_Prot"/>
</dbReference>
<dbReference type="Pfam" id="PF00379">
    <property type="entry name" value="Chitin_bind_4"/>
    <property type="match status" value="1"/>
</dbReference>
<dbReference type="GO" id="GO:0005615">
    <property type="term" value="C:extracellular space"/>
    <property type="evidence" value="ECO:0007669"/>
    <property type="project" value="TreeGrafter"/>
</dbReference>
<dbReference type="KEGG" id="bvk:117243619"/>
<organism evidence="3 4">
    <name type="scientific">Bombus vosnesenskii</name>
    <dbReference type="NCBI Taxonomy" id="207650"/>
    <lineage>
        <taxon>Eukaryota</taxon>
        <taxon>Metazoa</taxon>
        <taxon>Ecdysozoa</taxon>
        <taxon>Arthropoda</taxon>
        <taxon>Hexapoda</taxon>
        <taxon>Insecta</taxon>
        <taxon>Pterygota</taxon>
        <taxon>Neoptera</taxon>
        <taxon>Endopterygota</taxon>
        <taxon>Hymenoptera</taxon>
        <taxon>Apocrita</taxon>
        <taxon>Aculeata</taxon>
        <taxon>Apoidea</taxon>
        <taxon>Anthophila</taxon>
        <taxon>Apidae</taxon>
        <taxon>Bombus</taxon>
        <taxon>Pyrobombus</taxon>
    </lineage>
</organism>
<protein>
    <submittedName>
        <fullName evidence="4">Uncharacterized protein LOC117243619</fullName>
    </submittedName>
</protein>
<dbReference type="GeneID" id="117243619"/>
<dbReference type="GO" id="GO:0042302">
    <property type="term" value="F:structural constituent of cuticle"/>
    <property type="evidence" value="ECO:0007669"/>
    <property type="project" value="UniProtKB-UniRule"/>
</dbReference>
<dbReference type="InterPro" id="IPR000618">
    <property type="entry name" value="Insect_cuticle"/>
</dbReference>
<evidence type="ECO:0000256" key="1">
    <source>
        <dbReference type="ARBA" id="ARBA00022460"/>
    </source>
</evidence>
<dbReference type="RefSeq" id="XP_033367152.1">
    <property type="nucleotide sequence ID" value="XM_033511261.1"/>
</dbReference>
<dbReference type="PANTHER" id="PTHR12236">
    <property type="entry name" value="STRUCTURAL CONTITUENT OF CUTICLE"/>
    <property type="match status" value="1"/>
</dbReference>
<evidence type="ECO:0000256" key="2">
    <source>
        <dbReference type="PROSITE-ProRule" id="PRU00497"/>
    </source>
</evidence>
<dbReference type="AlphaFoldDB" id="A0A6J3LP17"/>
<evidence type="ECO:0000313" key="4">
    <source>
        <dbReference type="RefSeq" id="XP_033367152.1"/>
    </source>
</evidence>
<proteinExistence type="predicted"/>
<keyword evidence="1 2" id="KW-0193">Cuticle</keyword>
<dbReference type="PANTHER" id="PTHR12236:SF95">
    <property type="entry name" value="CUTICULAR PROTEIN 76BD, ISOFORM C-RELATED"/>
    <property type="match status" value="1"/>
</dbReference>
<evidence type="ECO:0000313" key="3">
    <source>
        <dbReference type="Proteomes" id="UP000504631"/>
    </source>
</evidence>
<sequence>MVIVNIVHTSIRNNGKNLDHDHNEGVGDNGPYYHYGYSQSDSNYGKGYPGFASGHHYHHHELNHDYADHHHGLITEVEALLERNCYSQEECALPWYKRLENTLESCSSHLTALYTMRYEGDTRIKVSIALTITLALGHRSRAGVISLEAEALHGQQDPVQHSSLANSYLQFHGPVEGPVFEVKVPYAENHEDSSNNLHGQEQQEHGYEFDYVAHPKYEFSYGVEDHQTGDFHAQKETRDGSSVSGQYSVKEPGGSIRVVSYRADKDGFHAVVHTSGKNDHSADIYVGQGQLPVHDHQTAAQQEQDIQDYVASYTTNEGY</sequence>
<keyword evidence="3" id="KW-1185">Reference proteome</keyword>
<dbReference type="PROSITE" id="PS51155">
    <property type="entry name" value="CHIT_BIND_RR_2"/>
    <property type="match status" value="1"/>
</dbReference>
<dbReference type="GO" id="GO:0031012">
    <property type="term" value="C:extracellular matrix"/>
    <property type="evidence" value="ECO:0007669"/>
    <property type="project" value="TreeGrafter"/>
</dbReference>
<dbReference type="Proteomes" id="UP000504631">
    <property type="component" value="Unplaced"/>
</dbReference>